<sequence length="89" mass="9846">MQAYHRLNFHPREPMNKNIGKYDKGIRIIIGVSIMFIGIINQSWWGAIGLIPILTALAGFCPLYTLLKISSCNSCTVSEKPAKTGTPKP</sequence>
<dbReference type="Proteomes" id="UP000004162">
    <property type="component" value="Unassembled WGS sequence"/>
</dbReference>
<dbReference type="EMBL" id="AASE01000014">
    <property type="protein sequence ID" value="EAT58717.1"/>
    <property type="molecule type" value="Genomic_DNA"/>
</dbReference>
<organism evidence="3 4">
    <name type="scientific">Chlorobium ferrooxidans DSM 13031</name>
    <dbReference type="NCBI Taxonomy" id="377431"/>
    <lineage>
        <taxon>Bacteria</taxon>
        <taxon>Pseudomonadati</taxon>
        <taxon>Chlorobiota</taxon>
        <taxon>Chlorobiia</taxon>
        <taxon>Chlorobiales</taxon>
        <taxon>Chlorobiaceae</taxon>
        <taxon>Chlorobium/Pelodictyon group</taxon>
        <taxon>Chlorobium</taxon>
    </lineage>
</organism>
<comment type="caution">
    <text evidence="3">The sequence shown here is derived from an EMBL/GenBank/DDBJ whole genome shotgun (WGS) entry which is preliminary data.</text>
</comment>
<reference evidence="3 4" key="2">
    <citation type="submission" date="2006-07" db="EMBL/GenBank/DDBJ databases">
        <title>Sequencing of the draft genome and assembly of Chlorobium ferroxidans DSM 13031.</title>
        <authorList>
            <consortium name="US DOE Joint Genome Institute (JGI-PGF)"/>
            <person name="Copeland A."/>
            <person name="Lucas S."/>
            <person name="Lapidus A."/>
            <person name="Barry K."/>
            <person name="Glavina del Rio T."/>
            <person name="Dalin E."/>
            <person name="Tice H."/>
            <person name="Bruce D."/>
            <person name="Pitluck S."/>
            <person name="Richardson P."/>
        </authorList>
    </citation>
    <scope>NUCLEOTIDE SEQUENCE [LARGE SCALE GENOMIC DNA]</scope>
    <source>
        <strain evidence="3 4">DSM 13031</strain>
    </source>
</reference>
<evidence type="ECO:0000259" key="2">
    <source>
        <dbReference type="Pfam" id="PF11127"/>
    </source>
</evidence>
<feature type="transmembrane region" description="Helical" evidence="1">
    <location>
        <begin position="47"/>
        <end position="67"/>
    </location>
</feature>
<keyword evidence="4" id="KW-1185">Reference proteome</keyword>
<dbReference type="Pfam" id="PF11127">
    <property type="entry name" value="YgaP-like_TM"/>
    <property type="match status" value="1"/>
</dbReference>
<keyword evidence="1" id="KW-0472">Membrane</keyword>
<proteinExistence type="predicted"/>
<keyword evidence="1" id="KW-0812">Transmembrane</keyword>
<evidence type="ECO:0000313" key="4">
    <source>
        <dbReference type="Proteomes" id="UP000004162"/>
    </source>
</evidence>
<feature type="transmembrane region" description="Helical" evidence="1">
    <location>
        <begin position="25"/>
        <end position="41"/>
    </location>
</feature>
<keyword evidence="1" id="KW-1133">Transmembrane helix</keyword>
<protein>
    <recommendedName>
        <fullName evidence="2">Inner membrane protein YgaP-like transmembrane domain-containing protein</fullName>
    </recommendedName>
</protein>
<dbReference type="AlphaFoldDB" id="Q0YQZ0"/>
<reference evidence="3 4" key="1">
    <citation type="submission" date="2006-07" db="EMBL/GenBank/DDBJ databases">
        <title>Annotation of the draft genome assembly of Chlorobium ferroxidans DSM 13031.</title>
        <authorList>
            <consortium name="US DOE Joint Genome Institute (JGI-ORNL)"/>
            <person name="Larimer F."/>
            <person name="Land M."/>
            <person name="Hauser L."/>
        </authorList>
    </citation>
    <scope>NUCLEOTIDE SEQUENCE [LARGE SCALE GENOMIC DNA]</scope>
    <source>
        <strain evidence="3 4">DSM 13031</strain>
    </source>
</reference>
<gene>
    <name evidence="3" type="ORF">CferDRAFT_0761</name>
</gene>
<evidence type="ECO:0000256" key="1">
    <source>
        <dbReference type="SAM" id="Phobius"/>
    </source>
</evidence>
<accession>Q0YQZ0</accession>
<name>Q0YQZ0_9CHLB</name>
<feature type="domain" description="Inner membrane protein YgaP-like transmembrane" evidence="2">
    <location>
        <begin position="15"/>
        <end position="74"/>
    </location>
</feature>
<evidence type="ECO:0000313" key="3">
    <source>
        <dbReference type="EMBL" id="EAT58717.1"/>
    </source>
</evidence>
<dbReference type="InterPro" id="IPR021309">
    <property type="entry name" value="YgaP-like_TM"/>
</dbReference>